<keyword evidence="1" id="KW-0732">Signal</keyword>
<dbReference type="Pfam" id="PF04338">
    <property type="entry name" value="DUF481"/>
    <property type="match status" value="1"/>
</dbReference>
<dbReference type="EMBL" id="SJPQ01000002">
    <property type="protein sequence ID" value="TWT88924.1"/>
    <property type="molecule type" value="Genomic_DNA"/>
</dbReference>
<dbReference type="RefSeq" id="WP_197525689.1">
    <property type="nucleotide sequence ID" value="NZ_SJPQ01000002.1"/>
</dbReference>
<dbReference type="Proteomes" id="UP000315440">
    <property type="component" value="Unassembled WGS sequence"/>
</dbReference>
<proteinExistence type="predicted"/>
<evidence type="ECO:0000256" key="1">
    <source>
        <dbReference type="SAM" id="SignalP"/>
    </source>
</evidence>
<evidence type="ECO:0000313" key="2">
    <source>
        <dbReference type="EMBL" id="TWT88924.1"/>
    </source>
</evidence>
<accession>A0A5C5ZN45</accession>
<name>A0A5C5ZN45_9BACT</name>
<organism evidence="2 3">
    <name type="scientific">Pseudobythopirellula maris</name>
    <dbReference type="NCBI Taxonomy" id="2527991"/>
    <lineage>
        <taxon>Bacteria</taxon>
        <taxon>Pseudomonadati</taxon>
        <taxon>Planctomycetota</taxon>
        <taxon>Planctomycetia</taxon>
        <taxon>Pirellulales</taxon>
        <taxon>Lacipirellulaceae</taxon>
        <taxon>Pseudobythopirellula</taxon>
    </lineage>
</organism>
<gene>
    <name evidence="2" type="ORF">Mal64_24140</name>
</gene>
<sequence length="402" mass="43614" precursor="true">MQSQHPTRNNSIAVTLLVLAVSWPSAANAQNPYAQLLAELPAEQAVTPVAYQPQLADQPPASAYPETGYRATPYTDTASGAAAYVAMGQATPPPAPPAAAPTLFAPPAAPWASETIPTAPPVELVPVAGPSDPEAPAEASVTVSVVETPVVSEAAEPADETPESTAIAEPAQEVQWYSPTYWFGPTPWDSGYEIGLNGSSGTSESLSIRTGGYVKRKGDDYKLNSSLYYNKTTSNGVETQSNALLDMRYDWMFSDASPWSIFAMSQTFYDEFQTFDLNFNLNTGLGYQLLDEDWVELSTRIGAGASREVGGLDNAWVPEANFGFDYNQKLTETEKFYAKVDYFPELEDFGAYRVISDIGMEIELTVPSNVSLKISATDRYDSEPDGVHPHNLNYSVLLLWKL</sequence>
<feature type="chain" id="PRO_5023145183" evidence="1">
    <location>
        <begin position="30"/>
        <end position="402"/>
    </location>
</feature>
<protein>
    <submittedName>
        <fullName evidence="2">Uncharacterized protein</fullName>
    </submittedName>
</protein>
<comment type="caution">
    <text evidence="2">The sequence shown here is derived from an EMBL/GenBank/DDBJ whole genome shotgun (WGS) entry which is preliminary data.</text>
</comment>
<evidence type="ECO:0000313" key="3">
    <source>
        <dbReference type="Proteomes" id="UP000315440"/>
    </source>
</evidence>
<dbReference type="AlphaFoldDB" id="A0A5C5ZN45"/>
<reference evidence="2 3" key="1">
    <citation type="submission" date="2019-02" db="EMBL/GenBank/DDBJ databases">
        <title>Deep-cultivation of Planctomycetes and their phenomic and genomic characterization uncovers novel biology.</title>
        <authorList>
            <person name="Wiegand S."/>
            <person name="Jogler M."/>
            <person name="Boedeker C."/>
            <person name="Pinto D."/>
            <person name="Vollmers J."/>
            <person name="Rivas-Marin E."/>
            <person name="Kohn T."/>
            <person name="Peeters S.H."/>
            <person name="Heuer A."/>
            <person name="Rast P."/>
            <person name="Oberbeckmann S."/>
            <person name="Bunk B."/>
            <person name="Jeske O."/>
            <person name="Meyerdierks A."/>
            <person name="Storesund J.E."/>
            <person name="Kallscheuer N."/>
            <person name="Luecker S."/>
            <person name="Lage O.M."/>
            <person name="Pohl T."/>
            <person name="Merkel B.J."/>
            <person name="Hornburger P."/>
            <person name="Mueller R.-W."/>
            <person name="Bruemmer F."/>
            <person name="Labrenz M."/>
            <person name="Spormann A.M."/>
            <person name="Op Den Camp H."/>
            <person name="Overmann J."/>
            <person name="Amann R."/>
            <person name="Jetten M.S.M."/>
            <person name="Mascher T."/>
            <person name="Medema M.H."/>
            <person name="Devos D.P."/>
            <person name="Kaster A.-K."/>
            <person name="Ovreas L."/>
            <person name="Rohde M."/>
            <person name="Galperin M.Y."/>
            <person name="Jogler C."/>
        </authorList>
    </citation>
    <scope>NUCLEOTIDE SEQUENCE [LARGE SCALE GENOMIC DNA]</scope>
    <source>
        <strain evidence="2 3">Mal64</strain>
    </source>
</reference>
<keyword evidence="3" id="KW-1185">Reference proteome</keyword>
<feature type="signal peptide" evidence="1">
    <location>
        <begin position="1"/>
        <end position="29"/>
    </location>
</feature>
<dbReference type="InterPro" id="IPR007433">
    <property type="entry name" value="DUF481"/>
</dbReference>